<accession>A0A2T0FC16</accession>
<evidence type="ECO:0000313" key="6">
    <source>
        <dbReference type="Proteomes" id="UP000238350"/>
    </source>
</evidence>
<dbReference type="GO" id="GO:0000182">
    <property type="term" value="F:rDNA binding"/>
    <property type="evidence" value="ECO:0007669"/>
    <property type="project" value="TreeGrafter"/>
</dbReference>
<evidence type="ECO:0000313" key="5">
    <source>
        <dbReference type="EMBL" id="PRT52554.1"/>
    </source>
</evidence>
<dbReference type="InterPro" id="IPR016024">
    <property type="entry name" value="ARM-type_fold"/>
</dbReference>
<evidence type="ECO:0000256" key="3">
    <source>
        <dbReference type="ARBA" id="ARBA00023242"/>
    </source>
</evidence>
<comment type="similarity">
    <text evidence="2">Belongs to the MYBBP1A family.</text>
</comment>
<evidence type="ECO:0000256" key="1">
    <source>
        <dbReference type="ARBA" id="ARBA00004123"/>
    </source>
</evidence>
<reference evidence="5 6" key="1">
    <citation type="submission" date="2017-04" db="EMBL/GenBank/DDBJ databases">
        <title>Genome sequencing of [Candida] sorbophila.</title>
        <authorList>
            <person name="Ahn J.O."/>
        </authorList>
    </citation>
    <scope>NUCLEOTIDE SEQUENCE [LARGE SCALE GENOMIC DNA]</scope>
    <source>
        <strain evidence="5 6">DS02</strain>
    </source>
</reference>
<feature type="compositionally biased region" description="Acidic residues" evidence="4">
    <location>
        <begin position="739"/>
        <end position="752"/>
    </location>
</feature>
<dbReference type="SUPFAM" id="SSF48371">
    <property type="entry name" value="ARM repeat"/>
    <property type="match status" value="1"/>
</dbReference>
<dbReference type="STRING" id="45607.A0A2T0FC16"/>
<gene>
    <name evidence="5" type="ORF">B9G98_00174</name>
</gene>
<feature type="region of interest" description="Disordered" evidence="4">
    <location>
        <begin position="664"/>
        <end position="752"/>
    </location>
</feature>
<feature type="compositionally biased region" description="Basic residues" evidence="4">
    <location>
        <begin position="271"/>
        <end position="286"/>
    </location>
</feature>
<dbReference type="PANTHER" id="PTHR13213:SF2">
    <property type="entry name" value="MYB-BINDING PROTEIN 1A"/>
    <property type="match status" value="1"/>
</dbReference>
<evidence type="ECO:0000256" key="4">
    <source>
        <dbReference type="SAM" id="MobiDB-lite"/>
    </source>
</evidence>
<dbReference type="InterPro" id="IPR007015">
    <property type="entry name" value="DNA_pol_V/MYBBP1A"/>
</dbReference>
<dbReference type="AlphaFoldDB" id="A0A2T0FC16"/>
<keyword evidence="3" id="KW-0539">Nucleus</keyword>
<dbReference type="OrthoDB" id="342531at2759"/>
<organism evidence="5 6">
    <name type="scientific">Wickerhamiella sorbophila</name>
    <dbReference type="NCBI Taxonomy" id="45607"/>
    <lineage>
        <taxon>Eukaryota</taxon>
        <taxon>Fungi</taxon>
        <taxon>Dikarya</taxon>
        <taxon>Ascomycota</taxon>
        <taxon>Saccharomycotina</taxon>
        <taxon>Dipodascomycetes</taxon>
        <taxon>Dipodascales</taxon>
        <taxon>Trichomonascaceae</taxon>
        <taxon>Wickerhamiella</taxon>
    </lineage>
</organism>
<evidence type="ECO:0000256" key="2">
    <source>
        <dbReference type="ARBA" id="ARBA00006809"/>
    </source>
</evidence>
<name>A0A2T0FC16_9ASCO</name>
<dbReference type="GeneID" id="36513923"/>
<proteinExistence type="inferred from homology"/>
<comment type="caution">
    <text evidence="5">The sequence shown here is derived from an EMBL/GenBank/DDBJ whole genome shotgun (WGS) entry which is preliminary data.</text>
</comment>
<feature type="region of interest" description="Disordered" evidence="4">
    <location>
        <begin position="261"/>
        <end position="289"/>
    </location>
</feature>
<dbReference type="Pfam" id="PF04931">
    <property type="entry name" value="DNA_pol_phi"/>
    <property type="match status" value="1"/>
</dbReference>
<dbReference type="RefSeq" id="XP_024662500.1">
    <property type="nucleotide sequence ID" value="XM_024806732.1"/>
</dbReference>
<dbReference type="Proteomes" id="UP000238350">
    <property type="component" value="Unassembled WGS sequence"/>
</dbReference>
<protein>
    <submittedName>
        <fullName evidence="5">DNA polymerase V</fullName>
    </submittedName>
</protein>
<keyword evidence="6" id="KW-1185">Reference proteome</keyword>
<feature type="compositionally biased region" description="Acidic residues" evidence="4">
    <location>
        <begin position="664"/>
        <end position="724"/>
    </location>
</feature>
<dbReference type="GO" id="GO:0005730">
    <property type="term" value="C:nucleolus"/>
    <property type="evidence" value="ECO:0007669"/>
    <property type="project" value="InterPro"/>
</dbReference>
<dbReference type="PANTHER" id="PTHR13213">
    <property type="entry name" value="MYB-BINDING PROTEIN 1A FAMILY MEMBER"/>
    <property type="match status" value="1"/>
</dbReference>
<dbReference type="EMBL" id="NDIQ01000001">
    <property type="protein sequence ID" value="PRT52554.1"/>
    <property type="molecule type" value="Genomic_DNA"/>
</dbReference>
<dbReference type="GO" id="GO:0006355">
    <property type="term" value="P:regulation of DNA-templated transcription"/>
    <property type="evidence" value="ECO:0007669"/>
    <property type="project" value="InterPro"/>
</dbReference>
<comment type="subcellular location">
    <subcellularLocation>
        <location evidence="1">Nucleus</location>
    </subcellularLocation>
</comment>
<sequence length="945" mass="106295">MSLLDHYWTLASDDPSQRIEAAEALIKGLLDADSESDWDYALNRLITGLSSTRGSARLGFSMALAEVLNTRKSHIPISEYLEKTSKAFVVTGSMKGAEERGLLFGKLFALQTLAKSPLWEKASLQDFNEFVNMALALSLKKVWLREPVFYAICELVQSLQGTFNFDRDEALEFLFKKIHEKNLTATCEGIAIALSVSAEERSKFNDLGEWKTGNPLAKGNLADLARILKDLPVSTSDSQRSNWKPSVHFVWHFLLKEFSQAATPNDEGPPRKKHKKDKKDKKGKKATKQDDGVIGLAEFWRATIDDGFFANSASPERKMWGFEIFILAVPQQDNVAALLTPNLTRSLANQLAQSDRYLHKMAKRVVSVLMDISRSQHTKAAAIVETLLSHMEHFDRISKSALIHDLIPLAADQNRLTAMFLKTFKENKEQQPKAQSALDSIIHMIKSSKNADDIAWIRGVLDELVPIAYFESDLPESMVEMVQQRITSILSHTLGRMIAPTGSWPYEVLKIILDLQKRGRDTRVTFEGEILKTKLKAEATVEKIHKKRVSSPHVDSPQLQAFELLFSMVLLQLYSSNTEAVALLDELQMVYSKFAGREQVDDDDESYDASQVLTEVIISFLAQQSALLRKLSEEVWASFTNQITTGSLQLLYNILSARESLEGQEELFDIEDDEVEAEGDDEGEEEDMEEEEEEEEDEASDSESESDDDESEGETPDEENAVDAEAERALAQTLGVNPDNDDDDEEEEDSMDDEQMIALDGQLAAIFKDRQKQLSKSKVRKQEVQKAKQNVTYLKSRVLDLLDIYVRKQPTNLDGLSMAIPILEMIRTTNDRQIGDKAREFLKTKLCRKTNYTLDGEEDLELAITILQSVLEEAAASTSKAHGLAANQVGVLVTKLLVSYDAGLIEIVTAQYMRALNEWFKSPKNQTTPNMFIDMINYLASKRGN</sequence>